<evidence type="ECO:0000259" key="8">
    <source>
        <dbReference type="Pfam" id="PF09115"/>
    </source>
</evidence>
<dbReference type="PANTHER" id="PTHR11669">
    <property type="entry name" value="REPLICATION FACTOR C / DNA POLYMERASE III GAMMA-TAU SUBUNIT"/>
    <property type="match status" value="1"/>
</dbReference>
<comment type="catalytic activity">
    <reaction evidence="7">
        <text>DNA(n) + a 2'-deoxyribonucleoside 5'-triphosphate = DNA(n+1) + diphosphate</text>
        <dbReference type="Rhea" id="RHEA:22508"/>
        <dbReference type="Rhea" id="RHEA-COMP:17339"/>
        <dbReference type="Rhea" id="RHEA-COMP:17340"/>
        <dbReference type="ChEBI" id="CHEBI:33019"/>
        <dbReference type="ChEBI" id="CHEBI:61560"/>
        <dbReference type="ChEBI" id="CHEBI:173112"/>
        <dbReference type="EC" id="2.7.7.7"/>
    </reaction>
</comment>
<keyword evidence="10" id="KW-1185">Reference proteome</keyword>
<dbReference type="AlphaFoldDB" id="A0A266Q6X4"/>
<dbReference type="GO" id="GO:0009360">
    <property type="term" value="C:DNA polymerase III complex"/>
    <property type="evidence" value="ECO:0007669"/>
    <property type="project" value="InterPro"/>
</dbReference>
<dbReference type="EC" id="2.7.7.7" evidence="1"/>
<protein>
    <recommendedName>
        <fullName evidence="2">DNA polymerase III subunit delta'</fullName>
        <ecNumber evidence="1">2.7.7.7</ecNumber>
    </recommendedName>
</protein>
<organism evidence="9 10">
    <name type="scientific">Cellvibrio mixtus</name>
    <dbReference type="NCBI Taxonomy" id="39650"/>
    <lineage>
        <taxon>Bacteria</taxon>
        <taxon>Pseudomonadati</taxon>
        <taxon>Pseudomonadota</taxon>
        <taxon>Gammaproteobacteria</taxon>
        <taxon>Cellvibrionales</taxon>
        <taxon>Cellvibrionaceae</taxon>
        <taxon>Cellvibrio</taxon>
    </lineage>
</organism>
<keyword evidence="5" id="KW-0235">DNA replication</keyword>
<dbReference type="NCBIfam" id="TIGR00678">
    <property type="entry name" value="holB"/>
    <property type="match status" value="1"/>
</dbReference>
<dbReference type="EMBL" id="NHNI01000001">
    <property type="protein sequence ID" value="OZY85580.1"/>
    <property type="molecule type" value="Genomic_DNA"/>
</dbReference>
<dbReference type="InterPro" id="IPR004622">
    <property type="entry name" value="DNA_pol_HolB"/>
</dbReference>
<dbReference type="Gene3D" id="3.40.50.300">
    <property type="entry name" value="P-loop containing nucleotide triphosphate hydrolases"/>
    <property type="match status" value="1"/>
</dbReference>
<dbReference type="GO" id="GO:0008408">
    <property type="term" value="F:3'-5' exonuclease activity"/>
    <property type="evidence" value="ECO:0007669"/>
    <property type="project" value="InterPro"/>
</dbReference>
<name>A0A266Q6X4_9GAMM</name>
<comment type="caution">
    <text evidence="9">The sequence shown here is derived from an EMBL/GenBank/DDBJ whole genome shotgun (WGS) entry which is preliminary data.</text>
</comment>
<accession>A0A266Q6X4</accession>
<dbReference type="GO" id="GO:0003677">
    <property type="term" value="F:DNA binding"/>
    <property type="evidence" value="ECO:0007669"/>
    <property type="project" value="InterPro"/>
</dbReference>
<dbReference type="InterPro" id="IPR050238">
    <property type="entry name" value="DNA_Rep/Repair_Clamp_Loader"/>
</dbReference>
<dbReference type="STRING" id="1209072.GCA_000766945_00878"/>
<reference evidence="10" key="1">
    <citation type="submission" date="2017-05" db="EMBL/GenBank/DDBJ databases">
        <authorList>
            <person name="Barney B.M."/>
        </authorList>
    </citation>
    <scope>NUCLEOTIDE SEQUENCE [LARGE SCALE GENOMIC DNA]</scope>
    <source>
        <strain evidence="10">PSBB022</strain>
    </source>
</reference>
<evidence type="ECO:0000313" key="10">
    <source>
        <dbReference type="Proteomes" id="UP000216101"/>
    </source>
</evidence>
<dbReference type="Pfam" id="PF09115">
    <property type="entry name" value="DNApol3-delta_C"/>
    <property type="match status" value="1"/>
</dbReference>
<evidence type="ECO:0000256" key="2">
    <source>
        <dbReference type="ARBA" id="ARBA00014363"/>
    </source>
</evidence>
<dbReference type="PANTHER" id="PTHR11669:SF8">
    <property type="entry name" value="DNA POLYMERASE III SUBUNIT DELTA"/>
    <property type="match status" value="1"/>
</dbReference>
<dbReference type="SUPFAM" id="SSF52540">
    <property type="entry name" value="P-loop containing nucleoside triphosphate hydrolases"/>
    <property type="match status" value="1"/>
</dbReference>
<proteinExistence type="predicted"/>
<evidence type="ECO:0000256" key="5">
    <source>
        <dbReference type="ARBA" id="ARBA00022705"/>
    </source>
</evidence>
<evidence type="ECO:0000256" key="1">
    <source>
        <dbReference type="ARBA" id="ARBA00012417"/>
    </source>
</evidence>
<dbReference type="InterPro" id="IPR027417">
    <property type="entry name" value="P-loop_NTPase"/>
</dbReference>
<evidence type="ECO:0000256" key="7">
    <source>
        <dbReference type="ARBA" id="ARBA00049244"/>
    </source>
</evidence>
<dbReference type="SUPFAM" id="SSF48019">
    <property type="entry name" value="post-AAA+ oligomerization domain-like"/>
    <property type="match status" value="1"/>
</dbReference>
<gene>
    <name evidence="9" type="ORF">CBP51_00560</name>
</gene>
<dbReference type="GO" id="GO:0006261">
    <property type="term" value="P:DNA-templated DNA replication"/>
    <property type="evidence" value="ECO:0007669"/>
    <property type="project" value="TreeGrafter"/>
</dbReference>
<keyword evidence="6" id="KW-0239">DNA-directed DNA polymerase</keyword>
<dbReference type="Pfam" id="PF13177">
    <property type="entry name" value="DNA_pol3_delta2"/>
    <property type="match status" value="1"/>
</dbReference>
<dbReference type="NCBIfam" id="NF004310">
    <property type="entry name" value="PRK05707.1"/>
    <property type="match status" value="1"/>
</dbReference>
<dbReference type="InterPro" id="IPR015199">
    <property type="entry name" value="DNA_pol_III_delta_C"/>
</dbReference>
<evidence type="ECO:0000256" key="3">
    <source>
        <dbReference type="ARBA" id="ARBA00022679"/>
    </source>
</evidence>
<keyword evidence="4" id="KW-0548">Nucleotidyltransferase</keyword>
<evidence type="ECO:0000256" key="4">
    <source>
        <dbReference type="ARBA" id="ARBA00022695"/>
    </source>
</evidence>
<evidence type="ECO:0000313" key="9">
    <source>
        <dbReference type="EMBL" id="OZY85580.1"/>
    </source>
</evidence>
<feature type="domain" description="DNA polymerase III delta subunit C-terminal" evidence="8">
    <location>
        <begin position="213"/>
        <end position="325"/>
    </location>
</feature>
<dbReference type="RefSeq" id="WP_078042940.1">
    <property type="nucleotide sequence ID" value="NZ_NHNI01000001.1"/>
</dbReference>
<keyword evidence="3" id="KW-0808">Transferase</keyword>
<dbReference type="Proteomes" id="UP000216101">
    <property type="component" value="Unassembled WGS sequence"/>
</dbReference>
<dbReference type="Gene3D" id="1.20.272.10">
    <property type="match status" value="1"/>
</dbReference>
<dbReference type="InterPro" id="IPR008921">
    <property type="entry name" value="DNA_pol3_clamp-load_cplx_C"/>
</dbReference>
<evidence type="ECO:0000256" key="6">
    <source>
        <dbReference type="ARBA" id="ARBA00022932"/>
    </source>
</evidence>
<sequence length="341" mass="37441">MSDFPIHPYPWQLPEWQQLMQQIAAQKLPHAMMFAGPRGIGKRHLADALAQLLLCDAPIEGTACGKCRGCELNKAQTHPDLVWLEPEEAGKAIKVDQVRELTESLGKTAQQGGYKVVIIEPAEAMNGNAANALLKSLEEPAANTLLVLIAHSPSAVLPTIRSRCQLRKFPMPRSEQVIRWLSPLLVGTTATPEPLLAAARGAPLAALALLQGDALEQREQTLQLFTRLSLGQISAIEVAAQWHGGDVQGLLEWLLSLLHSIARWKVGADDAQMQHAPVELRERLSHLNLPLLHRYVEKLMLSKKQLLSGSNPNKQLLLEELLLDWGALLRASTNRAMASGH</sequence>
<dbReference type="GO" id="GO:0003887">
    <property type="term" value="F:DNA-directed DNA polymerase activity"/>
    <property type="evidence" value="ECO:0007669"/>
    <property type="project" value="UniProtKB-KW"/>
</dbReference>